<dbReference type="PROSITE" id="PS51257">
    <property type="entry name" value="PROKAR_LIPOPROTEIN"/>
    <property type="match status" value="1"/>
</dbReference>
<reference evidence="3 4" key="1">
    <citation type="submission" date="2019-04" db="EMBL/GenBank/DDBJ databases">
        <title>Microbes associate with the intestines of laboratory mice.</title>
        <authorList>
            <person name="Navarre W."/>
            <person name="Wong E."/>
            <person name="Huang K.C."/>
            <person name="Tropini C."/>
            <person name="Ng K."/>
            <person name="Yu B."/>
        </authorList>
    </citation>
    <scope>NUCLEOTIDE SEQUENCE [LARGE SCALE GENOMIC DNA]</scope>
    <source>
        <strain evidence="3 4">NM48_B13</strain>
    </source>
</reference>
<feature type="chain" id="PRO_5038303559" description="Lipocalin-like domain-containing protein" evidence="1">
    <location>
        <begin position="24"/>
        <end position="268"/>
    </location>
</feature>
<accession>A0A3N0A8T3</accession>
<proteinExistence type="predicted"/>
<dbReference type="Proteomes" id="UP000309454">
    <property type="component" value="Unassembled WGS sequence"/>
</dbReference>
<comment type="caution">
    <text evidence="2">The sequence shown here is derived from an EMBL/GenBank/DDBJ whole genome shotgun (WGS) entry which is preliminary data.</text>
</comment>
<sequence>MKKARHSSRLALVAVAAISLAIALVTFGCKPASQESAKPEDFYGTWVISSMDVDGETVSFNGEDDEMFAMGLSVSEDGMAYFFVGSEVTADEYSIKGNTLTIKDALDGTTMPFRLKNGVLSLDWNDVKGPARDEAGIDGNVVLRFTRTHTDSNAKQENYLGKWTGYDVMLSDGDGEPMALADIGMSSSLIINNDLTGRLVITMDGDEDVYDLRLEQSTKTYGYVAYVDGSAEPQASLSYLQSEGGTDWLTLTIILDDGSFMQFSYTKE</sequence>
<protein>
    <recommendedName>
        <fullName evidence="6">Lipocalin-like domain-containing protein</fullName>
    </recommendedName>
</protein>
<dbReference type="EMBL" id="JACHYA010000006">
    <property type="protein sequence ID" value="MBB3171910.1"/>
    <property type="molecule type" value="Genomic_DNA"/>
</dbReference>
<evidence type="ECO:0000313" key="3">
    <source>
        <dbReference type="EMBL" id="TJW10340.1"/>
    </source>
</evidence>
<evidence type="ECO:0000313" key="2">
    <source>
        <dbReference type="EMBL" id="MBB3171910.1"/>
    </source>
</evidence>
<evidence type="ECO:0008006" key="6">
    <source>
        <dbReference type="Google" id="ProtNLM"/>
    </source>
</evidence>
<feature type="signal peptide" evidence="1">
    <location>
        <begin position="1"/>
        <end position="23"/>
    </location>
</feature>
<evidence type="ECO:0000256" key="1">
    <source>
        <dbReference type="SAM" id="SignalP"/>
    </source>
</evidence>
<reference evidence="2 5" key="2">
    <citation type="submission" date="2020-08" db="EMBL/GenBank/DDBJ databases">
        <title>Sequencing the genomes of 1000 actinobacteria strains.</title>
        <authorList>
            <person name="Klenk H.-P."/>
        </authorList>
    </citation>
    <scope>NUCLEOTIDE SEQUENCE [LARGE SCALE GENOMIC DNA]</scope>
    <source>
        <strain evidence="2 5">DSM 22242</strain>
    </source>
</reference>
<dbReference type="EMBL" id="SSTM01000004">
    <property type="protein sequence ID" value="TJW10340.1"/>
    <property type="molecule type" value="Genomic_DNA"/>
</dbReference>
<dbReference type="AlphaFoldDB" id="A0A3N0A8T3"/>
<evidence type="ECO:0000313" key="4">
    <source>
        <dbReference type="Proteomes" id="UP000309454"/>
    </source>
</evidence>
<dbReference type="GeneID" id="93357322"/>
<gene>
    <name evidence="3" type="ORF">E5982_07285</name>
    <name evidence="2" type="ORF">FHR31_001741</name>
</gene>
<keyword evidence="4" id="KW-1185">Reference proteome</keyword>
<organism evidence="2 5">
    <name type="scientific">Parvibacter caecicola</name>
    <dbReference type="NCBI Taxonomy" id="747645"/>
    <lineage>
        <taxon>Bacteria</taxon>
        <taxon>Bacillati</taxon>
        <taxon>Actinomycetota</taxon>
        <taxon>Coriobacteriia</taxon>
        <taxon>Coriobacteriales</taxon>
        <taxon>Coriobacteriaceae</taxon>
        <taxon>Parvibacter</taxon>
    </lineage>
</organism>
<name>A0A3N0A8T3_9ACTN</name>
<dbReference type="RefSeq" id="WP_123186013.1">
    <property type="nucleotide sequence ID" value="NZ_CANPEU010000002.1"/>
</dbReference>
<dbReference type="Proteomes" id="UP000530850">
    <property type="component" value="Unassembled WGS sequence"/>
</dbReference>
<evidence type="ECO:0000313" key="5">
    <source>
        <dbReference type="Proteomes" id="UP000530850"/>
    </source>
</evidence>
<keyword evidence="1" id="KW-0732">Signal</keyword>